<organism evidence="3 5">
    <name type="scientific">Venturia inaequalis</name>
    <name type="common">Apple scab fungus</name>
    <dbReference type="NCBI Taxonomy" id="5025"/>
    <lineage>
        <taxon>Eukaryota</taxon>
        <taxon>Fungi</taxon>
        <taxon>Dikarya</taxon>
        <taxon>Ascomycota</taxon>
        <taxon>Pezizomycotina</taxon>
        <taxon>Dothideomycetes</taxon>
        <taxon>Pleosporomycetidae</taxon>
        <taxon>Venturiales</taxon>
        <taxon>Venturiaceae</taxon>
        <taxon>Venturia</taxon>
    </lineage>
</organism>
<evidence type="ECO:0000313" key="2">
    <source>
        <dbReference type="EMBL" id="KAE9983081.1"/>
    </source>
</evidence>
<feature type="chain" id="PRO_5044691175" evidence="1">
    <location>
        <begin position="20"/>
        <end position="119"/>
    </location>
</feature>
<dbReference type="EMBL" id="WNWS01000067">
    <property type="protein sequence ID" value="KAE9983081.1"/>
    <property type="molecule type" value="Genomic_DNA"/>
</dbReference>
<name>A0A8H3ZG35_VENIN</name>
<reference evidence="3 5" key="1">
    <citation type="submission" date="2019-07" db="EMBL/GenBank/DDBJ databases">
        <title>Venturia inaequalis Genome Resource.</title>
        <authorList>
            <person name="Lichtner F.J."/>
        </authorList>
    </citation>
    <scope>NUCLEOTIDE SEQUENCE [LARGE SCALE GENOMIC DNA]</scope>
    <source>
        <strain evidence="2 4">120213</strain>
        <strain evidence="3 5">DMI_063113</strain>
    </source>
</reference>
<evidence type="ECO:0000313" key="3">
    <source>
        <dbReference type="EMBL" id="KAE9991977.1"/>
    </source>
</evidence>
<comment type="caution">
    <text evidence="3">The sequence shown here is derived from an EMBL/GenBank/DDBJ whole genome shotgun (WGS) entry which is preliminary data.</text>
</comment>
<dbReference type="EMBL" id="WNWR01000075">
    <property type="protein sequence ID" value="KAE9991977.1"/>
    <property type="molecule type" value="Genomic_DNA"/>
</dbReference>
<feature type="signal peptide" evidence="1">
    <location>
        <begin position="1"/>
        <end position="19"/>
    </location>
</feature>
<proteinExistence type="predicted"/>
<dbReference type="Proteomes" id="UP000447873">
    <property type="component" value="Unassembled WGS sequence"/>
</dbReference>
<keyword evidence="5" id="KW-1185">Reference proteome</keyword>
<dbReference type="AlphaFoldDB" id="A0A8H3ZG35"/>
<evidence type="ECO:0000313" key="5">
    <source>
        <dbReference type="Proteomes" id="UP000490939"/>
    </source>
</evidence>
<protein>
    <submittedName>
        <fullName evidence="3">Uncharacterized protein</fullName>
    </submittedName>
</protein>
<sequence>MKLSTFVPIVLVLASPTFSCSWYKRCWCQLNDQTYQGKEHQNIPWDNSTVTACTDPGEVGYDGVNNFKTCYRFKWKKPKLAGWFAIDNCKWRKECEEAGASTGYCTEKVDQWDIFRRGW</sequence>
<accession>A0A8H3ZG35</accession>
<dbReference type="OrthoDB" id="4789072at2759"/>
<dbReference type="Proteomes" id="UP000490939">
    <property type="component" value="Unassembled WGS sequence"/>
</dbReference>
<evidence type="ECO:0000256" key="1">
    <source>
        <dbReference type="SAM" id="SignalP"/>
    </source>
</evidence>
<evidence type="ECO:0000313" key="4">
    <source>
        <dbReference type="Proteomes" id="UP000447873"/>
    </source>
</evidence>
<keyword evidence="1" id="KW-0732">Signal</keyword>
<gene>
    <name evidence="3" type="ORF">EG327_010453</name>
    <name evidence="2" type="ORF">EG328_010318</name>
</gene>